<evidence type="ECO:0000313" key="1">
    <source>
        <dbReference type="EMBL" id="KAF2265999.1"/>
    </source>
</evidence>
<organism evidence="1 2">
    <name type="scientific">Lojkania enalia</name>
    <dbReference type="NCBI Taxonomy" id="147567"/>
    <lineage>
        <taxon>Eukaryota</taxon>
        <taxon>Fungi</taxon>
        <taxon>Dikarya</taxon>
        <taxon>Ascomycota</taxon>
        <taxon>Pezizomycotina</taxon>
        <taxon>Dothideomycetes</taxon>
        <taxon>Pleosporomycetidae</taxon>
        <taxon>Pleosporales</taxon>
        <taxon>Pleosporales incertae sedis</taxon>
        <taxon>Lojkania</taxon>
    </lineage>
</organism>
<dbReference type="Proteomes" id="UP000800093">
    <property type="component" value="Unassembled WGS sequence"/>
</dbReference>
<proteinExistence type="predicted"/>
<keyword evidence="2" id="KW-1185">Reference proteome</keyword>
<accession>A0A9P4KH24</accession>
<dbReference type="EMBL" id="ML986602">
    <property type="protein sequence ID" value="KAF2265999.1"/>
    <property type="molecule type" value="Genomic_DNA"/>
</dbReference>
<evidence type="ECO:0000313" key="2">
    <source>
        <dbReference type="Proteomes" id="UP000800093"/>
    </source>
</evidence>
<dbReference type="AlphaFoldDB" id="A0A9P4KH24"/>
<gene>
    <name evidence="1" type="ORF">CC78DRAFT_578850</name>
</gene>
<comment type="caution">
    <text evidence="1">The sequence shown here is derived from an EMBL/GenBank/DDBJ whole genome shotgun (WGS) entry which is preliminary data.</text>
</comment>
<dbReference type="OrthoDB" id="7776143at2759"/>
<reference evidence="2" key="1">
    <citation type="journal article" date="2020" name="Stud. Mycol.">
        <title>101 Dothideomycetes genomes: A test case for predicting lifestyles and emergence of pathogens.</title>
        <authorList>
            <person name="Haridas S."/>
            <person name="Albert R."/>
            <person name="Binder M."/>
            <person name="Bloem J."/>
            <person name="LaButti K."/>
            <person name="Salamov A."/>
            <person name="Andreopoulos B."/>
            <person name="Baker S."/>
            <person name="Barry K."/>
            <person name="Bills G."/>
            <person name="Bluhm B."/>
            <person name="Cannon C."/>
            <person name="Castanera R."/>
            <person name="Culley D."/>
            <person name="Daum C."/>
            <person name="Ezra D."/>
            <person name="Gonzalez J."/>
            <person name="Henrissat B."/>
            <person name="Kuo A."/>
            <person name="Liang C."/>
            <person name="Lipzen A."/>
            <person name="Lutzoni F."/>
            <person name="Magnuson J."/>
            <person name="Mondo S."/>
            <person name="Nolan M."/>
            <person name="Ohm R."/>
            <person name="Pangilinan J."/>
            <person name="Park H.-J."/>
            <person name="Ramirez L."/>
            <person name="Alfaro M."/>
            <person name="Sun H."/>
            <person name="Tritt A."/>
            <person name="Yoshinaga Y."/>
            <person name="Zwiers L.-H."/>
            <person name="Turgeon B."/>
            <person name="Goodwin S."/>
            <person name="Spatafora J."/>
            <person name="Crous P."/>
            <person name="Grigoriev I."/>
        </authorList>
    </citation>
    <scope>NUCLEOTIDE SEQUENCE [LARGE SCALE GENOMIC DNA]</scope>
    <source>
        <strain evidence="2">CBS 304.66</strain>
    </source>
</reference>
<protein>
    <submittedName>
        <fullName evidence="1">Uncharacterized protein</fullName>
    </submittedName>
</protein>
<sequence length="93" mass="10471">MNDIRFDLRRNVTEFGSSIAYIEGLHGNQITPNGETTYYSLLTSNYLFSIPIPTSNLCERDESPLAAHPNISNHTRAQTQRDILLRFSEPTGA</sequence>
<name>A0A9P4KH24_9PLEO</name>